<comment type="cofactor">
    <cofactor evidence="3">
        <name>Co(2+)</name>
        <dbReference type="ChEBI" id="CHEBI:48828"/>
    </cofactor>
</comment>
<keyword evidence="8" id="KW-0378">Hydrolase</keyword>
<dbReference type="AlphaFoldDB" id="A0A6C0IWC1"/>
<proteinExistence type="predicted"/>
<protein>
    <recommendedName>
        <fullName evidence="9">Peptidase M24 domain-containing protein</fullName>
    </recommendedName>
</protein>
<evidence type="ECO:0000256" key="3">
    <source>
        <dbReference type="ARBA" id="ARBA00001941"/>
    </source>
</evidence>
<dbReference type="Gene3D" id="3.90.230.10">
    <property type="entry name" value="Creatinase/methionine aminopeptidase superfamily"/>
    <property type="match status" value="1"/>
</dbReference>
<comment type="cofactor">
    <cofactor evidence="4">
        <name>Fe(2+)</name>
        <dbReference type="ChEBI" id="CHEBI:29033"/>
    </cofactor>
</comment>
<evidence type="ECO:0000256" key="6">
    <source>
        <dbReference type="ARBA" id="ARBA00022670"/>
    </source>
</evidence>
<accession>A0A6C0IWC1</accession>
<organism evidence="10">
    <name type="scientific">viral metagenome</name>
    <dbReference type="NCBI Taxonomy" id="1070528"/>
    <lineage>
        <taxon>unclassified sequences</taxon>
        <taxon>metagenomes</taxon>
        <taxon>organismal metagenomes</taxon>
    </lineage>
</organism>
<dbReference type="SUPFAM" id="SSF55920">
    <property type="entry name" value="Creatinase/aminopeptidase"/>
    <property type="match status" value="1"/>
</dbReference>
<dbReference type="Gene3D" id="1.10.10.10">
    <property type="entry name" value="Winged helix-like DNA-binding domain superfamily/Winged helix DNA-binding domain"/>
    <property type="match status" value="1"/>
</dbReference>
<evidence type="ECO:0000259" key="9">
    <source>
        <dbReference type="Pfam" id="PF00557"/>
    </source>
</evidence>
<comment type="catalytic activity">
    <reaction evidence="1">
        <text>Release of N-terminal amino acids, preferentially methionine, from peptides and arylamides.</text>
        <dbReference type="EC" id="3.4.11.18"/>
    </reaction>
</comment>
<evidence type="ECO:0000256" key="7">
    <source>
        <dbReference type="ARBA" id="ARBA00022723"/>
    </source>
</evidence>
<evidence type="ECO:0000256" key="8">
    <source>
        <dbReference type="ARBA" id="ARBA00022801"/>
    </source>
</evidence>
<dbReference type="GO" id="GO:0046872">
    <property type="term" value="F:metal ion binding"/>
    <property type="evidence" value="ECO:0007669"/>
    <property type="project" value="UniProtKB-KW"/>
</dbReference>
<keyword evidence="7" id="KW-0479">Metal-binding</keyword>
<evidence type="ECO:0000256" key="2">
    <source>
        <dbReference type="ARBA" id="ARBA00001936"/>
    </source>
</evidence>
<feature type="domain" description="Peptidase M24" evidence="9">
    <location>
        <begin position="54"/>
        <end position="226"/>
    </location>
</feature>
<dbReference type="InterPro" id="IPR050247">
    <property type="entry name" value="Met_Aminopeptidase_Type2"/>
</dbReference>
<dbReference type="GO" id="GO:0004239">
    <property type="term" value="F:initiator methionyl aminopeptidase activity"/>
    <property type="evidence" value="ECO:0007669"/>
    <property type="project" value="UniProtKB-EC"/>
</dbReference>
<dbReference type="EMBL" id="MN740264">
    <property type="protein sequence ID" value="QHT96706.1"/>
    <property type="molecule type" value="Genomic_DNA"/>
</dbReference>
<evidence type="ECO:0000256" key="4">
    <source>
        <dbReference type="ARBA" id="ARBA00001954"/>
    </source>
</evidence>
<dbReference type="InterPro" id="IPR000994">
    <property type="entry name" value="Pept_M24"/>
</dbReference>
<dbReference type="GO" id="GO:0005737">
    <property type="term" value="C:cytoplasm"/>
    <property type="evidence" value="ECO:0007669"/>
    <property type="project" value="TreeGrafter"/>
</dbReference>
<name>A0A6C0IWC1_9ZZZZ</name>
<evidence type="ECO:0000313" key="10">
    <source>
        <dbReference type="EMBL" id="QHT96706.1"/>
    </source>
</evidence>
<dbReference type="InterPro" id="IPR001714">
    <property type="entry name" value="Pept_M24_MAP"/>
</dbReference>
<keyword evidence="5" id="KW-0031">Aminopeptidase</keyword>
<dbReference type="SUPFAM" id="SSF46785">
    <property type="entry name" value="Winged helix' DNA-binding domain"/>
    <property type="match status" value="1"/>
</dbReference>
<dbReference type="InterPro" id="IPR036388">
    <property type="entry name" value="WH-like_DNA-bd_sf"/>
</dbReference>
<dbReference type="InterPro" id="IPR036390">
    <property type="entry name" value="WH_DNA-bd_sf"/>
</dbReference>
<comment type="cofactor">
    <cofactor evidence="2">
        <name>Mn(2+)</name>
        <dbReference type="ChEBI" id="CHEBI:29035"/>
    </cofactor>
</comment>
<evidence type="ECO:0000256" key="1">
    <source>
        <dbReference type="ARBA" id="ARBA00000294"/>
    </source>
</evidence>
<dbReference type="PANTHER" id="PTHR45777">
    <property type="entry name" value="METHIONINE AMINOPEPTIDASE 2"/>
    <property type="match status" value="1"/>
</dbReference>
<evidence type="ECO:0000256" key="5">
    <source>
        <dbReference type="ARBA" id="ARBA00022438"/>
    </source>
</evidence>
<dbReference type="GO" id="GO:0006508">
    <property type="term" value="P:proteolysis"/>
    <property type="evidence" value="ECO:0007669"/>
    <property type="project" value="UniProtKB-KW"/>
</dbReference>
<keyword evidence="6" id="KW-0645">Protease</keyword>
<reference evidence="10" key="1">
    <citation type="journal article" date="2020" name="Nature">
        <title>Giant virus diversity and host interactions through global metagenomics.</title>
        <authorList>
            <person name="Schulz F."/>
            <person name="Roux S."/>
            <person name="Paez-Espino D."/>
            <person name="Jungbluth S."/>
            <person name="Walsh D.A."/>
            <person name="Denef V.J."/>
            <person name="McMahon K.D."/>
            <person name="Konstantinidis K.T."/>
            <person name="Eloe-Fadrosh E.A."/>
            <person name="Kyrpides N.C."/>
            <person name="Woyke T."/>
        </authorList>
    </citation>
    <scope>NUCLEOTIDE SEQUENCE</scope>
    <source>
        <strain evidence="10">GVMAG-M-3300024302-11</strain>
    </source>
</reference>
<dbReference type="Pfam" id="PF00557">
    <property type="entry name" value="Peptidase_M24"/>
    <property type="match status" value="1"/>
</dbReference>
<dbReference type="GO" id="GO:0008235">
    <property type="term" value="F:metalloexopeptidase activity"/>
    <property type="evidence" value="ECO:0007669"/>
    <property type="project" value="TreeGrafter"/>
</dbReference>
<sequence length="366" mass="41344">MYTADGKYNNPKNIIETFDDTQYKDLYGVGNIPIEEILKINPNADKVESEKIGASIHKAIRRYIRPHLKPGLKLSKLADLIENKCKELTGNIGVVNGVGFPSSLSVNDCAAHFTPSKLYDVTLNKSSIVKIDFGVEVNGWITDSAFTVAFNEDYKELLDAVKDATNTGIKNAGMGVHIKEWGNDIREVMESYEVNIDNKTYPIKVIKNLGGHNILKNKIHGGVFLPATYIDYYPEHLKFEEGIYAVETFGSTASDSVDERESENTIYMNKSLTSNGSTSDKLDKNKTVKTFYDNLLKRYNTMPYCDRYLDTKYNSYKPKMKILTDIGYVNKYPPLHCVNNGMTAQYEHTIYINEGKKIIFSSSTDY</sequence>
<dbReference type="PRINTS" id="PR00599">
    <property type="entry name" value="MAPEPTIDASE"/>
</dbReference>
<dbReference type="InterPro" id="IPR036005">
    <property type="entry name" value="Creatinase/aminopeptidase-like"/>
</dbReference>
<dbReference type="PANTHER" id="PTHR45777:SF2">
    <property type="entry name" value="METHIONINE AMINOPEPTIDASE 2"/>
    <property type="match status" value="1"/>
</dbReference>